<dbReference type="Pfam" id="PF02191">
    <property type="entry name" value="OLF"/>
    <property type="match status" value="1"/>
</dbReference>
<feature type="disulfide bond" evidence="3">
    <location>
        <begin position="169"/>
        <end position="351"/>
    </location>
</feature>
<keyword evidence="3" id="KW-1015">Disulfide bond</keyword>
<organism evidence="5 6">
    <name type="scientific">Strigops habroptila</name>
    <name type="common">Kakapo</name>
    <dbReference type="NCBI Taxonomy" id="2489341"/>
    <lineage>
        <taxon>Eukaryota</taxon>
        <taxon>Metazoa</taxon>
        <taxon>Chordata</taxon>
        <taxon>Craniata</taxon>
        <taxon>Vertebrata</taxon>
        <taxon>Euteleostomi</taxon>
        <taxon>Archelosauria</taxon>
        <taxon>Archosauria</taxon>
        <taxon>Dinosauria</taxon>
        <taxon>Saurischia</taxon>
        <taxon>Theropoda</taxon>
        <taxon>Coelurosauria</taxon>
        <taxon>Aves</taxon>
        <taxon>Neognathae</taxon>
        <taxon>Neoaves</taxon>
        <taxon>Telluraves</taxon>
        <taxon>Australaves</taxon>
        <taxon>Psittaciformes</taxon>
        <taxon>Psittacidae</taxon>
        <taxon>Strigops</taxon>
    </lineage>
</organism>
<dbReference type="Ensembl" id="ENSSHBT00005014183.1">
    <property type="protein sequence ID" value="ENSSHBP00005011762.1"/>
    <property type="gene ID" value="ENSSHBG00005010210.1"/>
</dbReference>
<accession>A0A672U9M5</accession>
<dbReference type="InterPro" id="IPR050605">
    <property type="entry name" value="Olfactomedin-like_domain"/>
</dbReference>
<evidence type="ECO:0000313" key="5">
    <source>
        <dbReference type="Ensembl" id="ENSSHBP00005011762.1"/>
    </source>
</evidence>
<dbReference type="Proteomes" id="UP000472266">
    <property type="component" value="Chromosome 5"/>
</dbReference>
<dbReference type="InParanoid" id="A0A672U9M5"/>
<evidence type="ECO:0000259" key="4">
    <source>
        <dbReference type="PROSITE" id="PS51132"/>
    </source>
</evidence>
<dbReference type="AlphaFoldDB" id="A0A672U9M5"/>
<dbReference type="PROSITE" id="PS51132">
    <property type="entry name" value="OLF"/>
    <property type="match status" value="1"/>
</dbReference>
<evidence type="ECO:0000256" key="1">
    <source>
        <dbReference type="ARBA" id="ARBA00004613"/>
    </source>
</evidence>
<keyword evidence="2" id="KW-0964">Secreted</keyword>
<dbReference type="GO" id="GO:0007165">
    <property type="term" value="P:signal transduction"/>
    <property type="evidence" value="ECO:0007669"/>
    <property type="project" value="TreeGrafter"/>
</dbReference>
<reference evidence="5" key="2">
    <citation type="submission" date="2025-08" db="UniProtKB">
        <authorList>
            <consortium name="Ensembl"/>
        </authorList>
    </citation>
    <scope>IDENTIFICATION</scope>
</reference>
<proteinExistence type="predicted"/>
<evidence type="ECO:0000256" key="3">
    <source>
        <dbReference type="PROSITE-ProRule" id="PRU00446"/>
    </source>
</evidence>
<protein>
    <submittedName>
        <fullName evidence="5">Olfactomedin like 1</fullName>
    </submittedName>
</protein>
<comment type="subcellular location">
    <subcellularLocation>
        <location evidence="1">Secreted</location>
    </subcellularLocation>
</comment>
<dbReference type="GeneTree" id="ENSGT00940000160055"/>
<name>A0A672U9M5_STRHB</name>
<dbReference type="GO" id="GO:0005615">
    <property type="term" value="C:extracellular space"/>
    <property type="evidence" value="ECO:0007669"/>
    <property type="project" value="TreeGrafter"/>
</dbReference>
<keyword evidence="6" id="KW-1185">Reference proteome</keyword>
<evidence type="ECO:0000313" key="6">
    <source>
        <dbReference type="Proteomes" id="UP000472266"/>
    </source>
</evidence>
<dbReference type="SMART" id="SM00284">
    <property type="entry name" value="OLF"/>
    <property type="match status" value="1"/>
</dbReference>
<sequence length="426" mass="48822">MFTFVDFLQKSFCDKFTSGHIGEVLKSFWEASSQRSCALKCLWLFPPEHFCHFLGSKKKYLVVSNHIKKKSVGLEKCNQDILDYVEEFRDFSKMVLSRLAGLNSYKAEVKSEVENLLTRIERAQRDIDYFGSVTDSNTCIEVHEDLVKQQLFEEAEEKKKLKLMLNASCDHMLAGIKSLKIFKKTGDKHGSWMKDPGKKHTKIYLLNGSVNNVILEFANIMTFMESNHTLKARKVTLPFPWQGTGHIIYQGFLFYHRYGSLNEIIKFNIQKRNITDQMLLPGAGRIPAYQLSPPTKIDLAIDEQGLWAIHAEPETEGNIVITKINHITMAVEHTWDTSCNSKDAEAAFMACNTLYVVYNFPSGGTSRIQCVYDVLDAVNTYEIPVLHFPKRQGSHSTIHYNPKEKQLFAWGDGSQIIYKLHTKQKV</sequence>
<dbReference type="OMA" id="ETHHEKC"/>
<dbReference type="InterPro" id="IPR003112">
    <property type="entry name" value="Olfac-like_dom"/>
</dbReference>
<feature type="domain" description="Olfactomedin-like" evidence="4">
    <location>
        <begin position="168"/>
        <end position="424"/>
    </location>
</feature>
<evidence type="ECO:0000256" key="2">
    <source>
        <dbReference type="ARBA" id="ARBA00022525"/>
    </source>
</evidence>
<dbReference type="PANTHER" id="PTHR23192">
    <property type="entry name" value="OLFACTOMEDIN-RELATED"/>
    <property type="match status" value="1"/>
</dbReference>
<reference evidence="5 6" key="1">
    <citation type="submission" date="2019-11" db="EMBL/GenBank/DDBJ databases">
        <title>Strigops habroptila (kakapo) genome, bStrHab1, primary haplotype, v2.</title>
        <authorList>
            <person name="Jarvis E.D."/>
            <person name="Howard J."/>
            <person name="Rhie A."/>
            <person name="Phillippy A."/>
            <person name="Korlach J."/>
            <person name="Digby A."/>
            <person name="Iorns D."/>
            <person name="Eason D."/>
            <person name="Robertson B."/>
            <person name="Raemaekers T."/>
            <person name="Howe K."/>
            <person name="Lewin H."/>
            <person name="Damas J."/>
            <person name="Hastie A."/>
            <person name="Tracey A."/>
            <person name="Chow W."/>
            <person name="Fedrigo O."/>
        </authorList>
    </citation>
    <scope>NUCLEOTIDE SEQUENCE [LARGE SCALE GENOMIC DNA]</scope>
</reference>
<dbReference type="PANTHER" id="PTHR23192:SF13">
    <property type="entry name" value="OLFACTOMEDIN-LIKE PROTEIN 1"/>
    <property type="match status" value="1"/>
</dbReference>
<reference evidence="5" key="3">
    <citation type="submission" date="2025-09" db="UniProtKB">
        <authorList>
            <consortium name="Ensembl"/>
        </authorList>
    </citation>
    <scope>IDENTIFICATION</scope>
</reference>
<gene>
    <name evidence="5" type="primary">OLFML1</name>
</gene>